<sequence>MFELCAIVGFDRDRQNLIWICYQKMNMNQKYQKYILVILKSLQQFHIQFNNVFLKDSLHYILMRINQYTLQN</sequence>
<evidence type="ECO:0000313" key="2">
    <source>
        <dbReference type="Proteomes" id="UP000692954"/>
    </source>
</evidence>
<proteinExistence type="predicted"/>
<dbReference type="AlphaFoldDB" id="A0A8S1R0D3"/>
<name>A0A8S1R0D3_9CILI</name>
<reference evidence="1" key="1">
    <citation type="submission" date="2021-01" db="EMBL/GenBank/DDBJ databases">
        <authorList>
            <consortium name="Genoscope - CEA"/>
            <person name="William W."/>
        </authorList>
    </citation>
    <scope>NUCLEOTIDE SEQUENCE</scope>
</reference>
<keyword evidence="2" id="KW-1185">Reference proteome</keyword>
<dbReference type="EMBL" id="CAJJDN010000126">
    <property type="protein sequence ID" value="CAD8120532.1"/>
    <property type="molecule type" value="Genomic_DNA"/>
</dbReference>
<protein>
    <submittedName>
        <fullName evidence="1">Uncharacterized protein</fullName>
    </submittedName>
</protein>
<accession>A0A8S1R0D3</accession>
<dbReference type="Proteomes" id="UP000692954">
    <property type="component" value="Unassembled WGS sequence"/>
</dbReference>
<gene>
    <name evidence="1" type="ORF">PSON_ATCC_30995.1.T1260171</name>
</gene>
<evidence type="ECO:0000313" key="1">
    <source>
        <dbReference type="EMBL" id="CAD8120532.1"/>
    </source>
</evidence>
<comment type="caution">
    <text evidence="1">The sequence shown here is derived from an EMBL/GenBank/DDBJ whole genome shotgun (WGS) entry which is preliminary data.</text>
</comment>
<organism evidence="1 2">
    <name type="scientific">Paramecium sonneborni</name>
    <dbReference type="NCBI Taxonomy" id="65129"/>
    <lineage>
        <taxon>Eukaryota</taxon>
        <taxon>Sar</taxon>
        <taxon>Alveolata</taxon>
        <taxon>Ciliophora</taxon>
        <taxon>Intramacronucleata</taxon>
        <taxon>Oligohymenophorea</taxon>
        <taxon>Peniculida</taxon>
        <taxon>Parameciidae</taxon>
        <taxon>Paramecium</taxon>
    </lineage>
</organism>